<geneLocation type="plasmid" evidence="3 4">
    <name>pSLV18-213K</name>
</geneLocation>
<dbReference type="InterPro" id="IPR002525">
    <property type="entry name" value="Transp_IS110-like_N"/>
</dbReference>
<accession>A0AA92R5H1</accession>
<dbReference type="GO" id="GO:0003677">
    <property type="term" value="F:DNA binding"/>
    <property type="evidence" value="ECO:0007669"/>
    <property type="project" value="InterPro"/>
</dbReference>
<organism evidence="3 4">
    <name type="scientific">Vibrio diabolicus</name>
    <dbReference type="NCBI Taxonomy" id="50719"/>
    <lineage>
        <taxon>Bacteria</taxon>
        <taxon>Pseudomonadati</taxon>
        <taxon>Pseudomonadota</taxon>
        <taxon>Gammaproteobacteria</taxon>
        <taxon>Vibrionales</taxon>
        <taxon>Vibrionaceae</taxon>
        <taxon>Vibrio</taxon>
        <taxon>Vibrio diabolicus subgroup</taxon>
    </lineage>
</organism>
<dbReference type="Pfam" id="PF01548">
    <property type="entry name" value="DEDD_Tnp_IS110"/>
    <property type="match status" value="1"/>
</dbReference>
<dbReference type="AlphaFoldDB" id="A0AA92R5H1"/>
<protein>
    <submittedName>
        <fullName evidence="3">IS110 family transposase</fullName>
    </submittedName>
</protein>
<name>A0AA92R5H1_9VIBR</name>
<dbReference type="GO" id="GO:0004803">
    <property type="term" value="F:transposase activity"/>
    <property type="evidence" value="ECO:0007669"/>
    <property type="project" value="InterPro"/>
</dbReference>
<dbReference type="Proteomes" id="UP000596337">
    <property type="component" value="Plasmid pSLV18-213K"/>
</dbReference>
<reference evidence="3 4" key="1">
    <citation type="submission" date="2021-01" db="EMBL/GenBank/DDBJ databases">
        <title>Characterization of a novel blaVMB-2- harboring plasmid in Vibrio diabolicus.</title>
        <authorList>
            <person name="Liu M."/>
        </authorList>
    </citation>
    <scope>NUCLEOTIDE SEQUENCE [LARGE SCALE GENOMIC DNA]</scope>
    <source>
        <strain evidence="3 4">SLV18</strain>
        <plasmid evidence="3 4">pSLV18-213K</plasmid>
    </source>
</reference>
<evidence type="ECO:0000259" key="1">
    <source>
        <dbReference type="Pfam" id="PF01548"/>
    </source>
</evidence>
<dbReference type="PANTHER" id="PTHR33055">
    <property type="entry name" value="TRANSPOSASE FOR INSERTION SEQUENCE ELEMENT IS1111A"/>
    <property type="match status" value="1"/>
</dbReference>
<feature type="domain" description="Transposase IS110-like N-terminal" evidence="1">
    <location>
        <begin position="6"/>
        <end position="145"/>
    </location>
</feature>
<evidence type="ECO:0000313" key="3">
    <source>
        <dbReference type="EMBL" id="QRG81504.1"/>
    </source>
</evidence>
<dbReference type="NCBIfam" id="NF033542">
    <property type="entry name" value="transpos_IS110"/>
    <property type="match status" value="1"/>
</dbReference>
<dbReference type="Pfam" id="PF02371">
    <property type="entry name" value="Transposase_20"/>
    <property type="match status" value="1"/>
</dbReference>
<feature type="domain" description="Transposase IS116/IS110/IS902 C-terminal" evidence="2">
    <location>
        <begin position="210"/>
        <end position="290"/>
    </location>
</feature>
<proteinExistence type="predicted"/>
<dbReference type="GO" id="GO:0006313">
    <property type="term" value="P:DNA transposition"/>
    <property type="evidence" value="ECO:0007669"/>
    <property type="project" value="InterPro"/>
</dbReference>
<evidence type="ECO:0000259" key="2">
    <source>
        <dbReference type="Pfam" id="PF02371"/>
    </source>
</evidence>
<dbReference type="InterPro" id="IPR047650">
    <property type="entry name" value="Transpos_IS110"/>
</dbReference>
<evidence type="ECO:0000313" key="4">
    <source>
        <dbReference type="Proteomes" id="UP000596337"/>
    </source>
</evidence>
<dbReference type="EMBL" id="CP069194">
    <property type="protein sequence ID" value="QRG81504.1"/>
    <property type="molecule type" value="Genomic_DNA"/>
</dbReference>
<gene>
    <name evidence="3" type="ORF">JOS67_00085</name>
</gene>
<dbReference type="InterPro" id="IPR003346">
    <property type="entry name" value="Transposase_20"/>
</dbReference>
<sequence>MKKTIVGVDLAKKVIQVCVYTNKKVHSNTEMTPKEFTCWLVNSKPATIVFEACGTSNYWKQLASSHGHDARLISSRLVSAVRQNQKTDKNDALAIVQASLLPDVNFIQGKTAEQQQLQSIVRLRELSIRQKTASKNQLIALLSELNIQVSNRNGGLRSTIDETLEDADNGLSLPFRQAISTAWVQYSSLVEAIDIYDDCLEKSLSSQPECKKLLKIEGVGTLNAVNLYIALGCADIGAFSKGKAAAACIGLTPVQHSSGGRAKIGSIGRGFKNTLFRSQLITGAMSIVSKVANRPPRTKKEQWIKNLIERRGKKCAAVALANKNVRTAFALLTQGTEYKAEPLVS</sequence>
<keyword evidence="3" id="KW-0614">Plasmid</keyword>
<dbReference type="PANTHER" id="PTHR33055:SF3">
    <property type="entry name" value="PUTATIVE TRANSPOSASE FOR IS117-RELATED"/>
    <property type="match status" value="1"/>
</dbReference>
<dbReference type="RefSeq" id="WP_203346320.1">
    <property type="nucleotide sequence ID" value="NZ_CP069194.1"/>
</dbReference>